<reference evidence="1 2" key="1">
    <citation type="journal article" date="2023" name="Sci. Data">
        <title>Genome assembly of the Korean intertidal mud-creeper Batillaria attramentaria.</title>
        <authorList>
            <person name="Patra A.K."/>
            <person name="Ho P.T."/>
            <person name="Jun S."/>
            <person name="Lee S.J."/>
            <person name="Kim Y."/>
            <person name="Won Y.J."/>
        </authorList>
    </citation>
    <scope>NUCLEOTIDE SEQUENCE [LARGE SCALE GENOMIC DNA]</scope>
    <source>
        <strain evidence="1">Wonlab-2016</strain>
    </source>
</reference>
<accession>A0ABD0JES9</accession>
<protein>
    <recommendedName>
        <fullName evidence="3">Reverse transcriptase zinc-binding domain-containing protein</fullName>
    </recommendedName>
</protein>
<proteinExistence type="predicted"/>
<sequence length="81" mass="8811">MCPFCLESVEDEIHVLFVCPVYADISLKYLGTVVIDETTLEQQCVSLLASEDNGALNLAKFVFCAGQRRQSHTAGVMATGI</sequence>
<dbReference type="Proteomes" id="UP001519460">
    <property type="component" value="Unassembled WGS sequence"/>
</dbReference>
<name>A0ABD0JES9_9CAEN</name>
<organism evidence="1 2">
    <name type="scientific">Batillaria attramentaria</name>
    <dbReference type="NCBI Taxonomy" id="370345"/>
    <lineage>
        <taxon>Eukaryota</taxon>
        <taxon>Metazoa</taxon>
        <taxon>Spiralia</taxon>
        <taxon>Lophotrochozoa</taxon>
        <taxon>Mollusca</taxon>
        <taxon>Gastropoda</taxon>
        <taxon>Caenogastropoda</taxon>
        <taxon>Sorbeoconcha</taxon>
        <taxon>Cerithioidea</taxon>
        <taxon>Batillariidae</taxon>
        <taxon>Batillaria</taxon>
    </lineage>
</organism>
<evidence type="ECO:0000313" key="2">
    <source>
        <dbReference type="Proteomes" id="UP001519460"/>
    </source>
</evidence>
<comment type="caution">
    <text evidence="1">The sequence shown here is derived from an EMBL/GenBank/DDBJ whole genome shotgun (WGS) entry which is preliminary data.</text>
</comment>
<gene>
    <name evidence="1" type="ORF">BaRGS_00035347</name>
</gene>
<dbReference type="EMBL" id="JACVVK020000471">
    <property type="protein sequence ID" value="KAK7473420.1"/>
    <property type="molecule type" value="Genomic_DNA"/>
</dbReference>
<evidence type="ECO:0008006" key="3">
    <source>
        <dbReference type="Google" id="ProtNLM"/>
    </source>
</evidence>
<keyword evidence="2" id="KW-1185">Reference proteome</keyword>
<dbReference type="AlphaFoldDB" id="A0ABD0JES9"/>
<evidence type="ECO:0000313" key="1">
    <source>
        <dbReference type="EMBL" id="KAK7473420.1"/>
    </source>
</evidence>